<proteinExistence type="predicted"/>
<comment type="caution">
    <text evidence="1">The sequence shown here is derived from an EMBL/GenBank/DDBJ whole genome shotgun (WGS) entry which is preliminary data.</text>
</comment>
<geneLocation type="mitochondrion" evidence="1"/>
<reference evidence="1" key="1">
    <citation type="journal article" date="2015" name="Genome Biol. Evol.">
        <title>Organellar Genomes of White Spruce (Picea glauca): Assembly and Annotation.</title>
        <authorList>
            <person name="Jackman S.D."/>
            <person name="Warren R.L."/>
            <person name="Gibb E.A."/>
            <person name="Vandervalk B.P."/>
            <person name="Mohamadi H."/>
            <person name="Chu J."/>
            <person name="Raymond A."/>
            <person name="Pleasance S."/>
            <person name="Coope R."/>
            <person name="Wildung M.R."/>
            <person name="Ritland C.E."/>
            <person name="Bousquet J."/>
            <person name="Jones S.J."/>
            <person name="Bohlmann J."/>
            <person name="Birol I."/>
        </authorList>
    </citation>
    <scope>NUCLEOTIDE SEQUENCE [LARGE SCALE GENOMIC DNA]</scope>
    <source>
        <tissue evidence="1">Flushing bud</tissue>
    </source>
</reference>
<sequence length="61" mass="6589">MIDYDWLAWALGDPPGVVHISCRTVCCPMGSGSMPSVGPPIPVYVVNQSRTLWASIHKPPP</sequence>
<evidence type="ECO:0000313" key="1">
    <source>
        <dbReference type="EMBL" id="KUM46549.1"/>
    </source>
</evidence>
<dbReference type="AlphaFoldDB" id="A0A101LWA6"/>
<gene>
    <name evidence="1" type="ORF">ABT39_MTgene1651</name>
</gene>
<accession>A0A101LWA6</accession>
<organism evidence="1">
    <name type="scientific">Picea glauca</name>
    <name type="common">White spruce</name>
    <name type="synonym">Pinus glauca</name>
    <dbReference type="NCBI Taxonomy" id="3330"/>
    <lineage>
        <taxon>Eukaryota</taxon>
        <taxon>Viridiplantae</taxon>
        <taxon>Streptophyta</taxon>
        <taxon>Embryophyta</taxon>
        <taxon>Tracheophyta</taxon>
        <taxon>Spermatophyta</taxon>
        <taxon>Pinopsida</taxon>
        <taxon>Pinidae</taxon>
        <taxon>Conifers I</taxon>
        <taxon>Pinales</taxon>
        <taxon>Pinaceae</taxon>
        <taxon>Picea</taxon>
    </lineage>
</organism>
<keyword evidence="1" id="KW-0496">Mitochondrion</keyword>
<dbReference type="EMBL" id="LKAM01000011">
    <property type="protein sequence ID" value="KUM46549.1"/>
    <property type="molecule type" value="Genomic_DNA"/>
</dbReference>
<name>A0A101LWA6_PICGL</name>
<protein>
    <submittedName>
        <fullName evidence="1">Uncharacterized protein</fullName>
    </submittedName>
</protein>